<keyword evidence="1" id="KW-0808">Transferase</keyword>
<dbReference type="InterPro" id="IPR050769">
    <property type="entry name" value="NAT_camello-type"/>
</dbReference>
<dbReference type="CDD" id="cd04301">
    <property type="entry name" value="NAT_SF"/>
    <property type="match status" value="1"/>
</dbReference>
<dbReference type="EMBL" id="JAOVZB010000003">
    <property type="protein sequence ID" value="MCV2402694.1"/>
    <property type="molecule type" value="Genomic_DNA"/>
</dbReference>
<dbReference type="SUPFAM" id="SSF55729">
    <property type="entry name" value="Acyl-CoA N-acyltransferases (Nat)"/>
    <property type="match status" value="1"/>
</dbReference>
<dbReference type="InterPro" id="IPR016181">
    <property type="entry name" value="Acyl_CoA_acyltransferase"/>
</dbReference>
<feature type="domain" description="N-acetyltransferase" evidence="3">
    <location>
        <begin position="157"/>
        <end position="319"/>
    </location>
</feature>
<comment type="caution">
    <text evidence="4">The sequence shown here is derived from an EMBL/GenBank/DDBJ whole genome shotgun (WGS) entry which is preliminary data.</text>
</comment>
<organism evidence="4 5">
    <name type="scientific">Marinomonas sargassi</name>
    <dbReference type="NCBI Taxonomy" id="2984494"/>
    <lineage>
        <taxon>Bacteria</taxon>
        <taxon>Pseudomonadati</taxon>
        <taxon>Pseudomonadota</taxon>
        <taxon>Gammaproteobacteria</taxon>
        <taxon>Oceanospirillales</taxon>
        <taxon>Oceanospirillaceae</taxon>
        <taxon>Marinomonas</taxon>
    </lineage>
</organism>
<evidence type="ECO:0000313" key="4">
    <source>
        <dbReference type="EMBL" id="MCV2402694.1"/>
    </source>
</evidence>
<accession>A0ABT2YS27</accession>
<evidence type="ECO:0000259" key="2">
    <source>
        <dbReference type="PROSITE" id="PS50995"/>
    </source>
</evidence>
<dbReference type="SMART" id="SM00347">
    <property type="entry name" value="HTH_MARR"/>
    <property type="match status" value="1"/>
</dbReference>
<evidence type="ECO:0000259" key="3">
    <source>
        <dbReference type="PROSITE" id="PS51186"/>
    </source>
</evidence>
<dbReference type="PANTHER" id="PTHR13947:SF37">
    <property type="entry name" value="LD18367P"/>
    <property type="match status" value="1"/>
</dbReference>
<dbReference type="Pfam" id="PF01047">
    <property type="entry name" value="MarR"/>
    <property type="match status" value="1"/>
</dbReference>
<dbReference type="InterPro" id="IPR036390">
    <property type="entry name" value="WH_DNA-bd_sf"/>
</dbReference>
<dbReference type="PANTHER" id="PTHR13947">
    <property type="entry name" value="GNAT FAMILY N-ACETYLTRANSFERASE"/>
    <property type="match status" value="1"/>
</dbReference>
<dbReference type="SUPFAM" id="SSF46785">
    <property type="entry name" value="Winged helix' DNA-binding domain"/>
    <property type="match status" value="1"/>
</dbReference>
<dbReference type="InterPro" id="IPR000835">
    <property type="entry name" value="HTH_MarR-typ"/>
</dbReference>
<dbReference type="Gene3D" id="1.10.10.10">
    <property type="entry name" value="Winged helix-like DNA-binding domain superfamily/Winged helix DNA-binding domain"/>
    <property type="match status" value="1"/>
</dbReference>
<reference evidence="4 5" key="1">
    <citation type="submission" date="2022-10" db="EMBL/GenBank/DDBJ databases">
        <title>Marinomonas transparenta sp. nov. and Marinomonas sargassi sp. nov., isolated from marine alga (Sargassum natans (L.) Gaillon).</title>
        <authorList>
            <person name="Wang Y."/>
        </authorList>
    </citation>
    <scope>NUCLEOTIDE SEQUENCE [LARGE SCALE GENOMIC DNA]</scope>
    <source>
        <strain evidence="4 5">C2222</strain>
    </source>
</reference>
<dbReference type="InterPro" id="IPR011991">
    <property type="entry name" value="ArsR-like_HTH"/>
</dbReference>
<dbReference type="Gene3D" id="3.40.630.30">
    <property type="match status" value="1"/>
</dbReference>
<dbReference type="PROSITE" id="PS51186">
    <property type="entry name" value="GNAT"/>
    <property type="match status" value="1"/>
</dbReference>
<proteinExistence type="predicted"/>
<dbReference type="InterPro" id="IPR036388">
    <property type="entry name" value="WH-like_DNA-bd_sf"/>
</dbReference>
<dbReference type="PROSITE" id="PS50995">
    <property type="entry name" value="HTH_MARR_2"/>
    <property type="match status" value="1"/>
</dbReference>
<dbReference type="Proteomes" id="UP001209713">
    <property type="component" value="Unassembled WGS sequence"/>
</dbReference>
<gene>
    <name evidence="4" type="ORF">OFY17_07340</name>
</gene>
<dbReference type="InterPro" id="IPR000182">
    <property type="entry name" value="GNAT_dom"/>
</dbReference>
<dbReference type="RefSeq" id="WP_263530076.1">
    <property type="nucleotide sequence ID" value="NZ_JAOVZB010000003.1"/>
</dbReference>
<protein>
    <submittedName>
        <fullName evidence="4">Bifunctional helix-turn-helix transcriptional regulator/GNAT family N-acetyltransferase</fullName>
    </submittedName>
</protein>
<keyword evidence="5" id="KW-1185">Reference proteome</keyword>
<sequence>MEQFGVLTLGSRLKRLSDYLFVQVQEIYGQCAVPISATYFPTLRLLQKVGGLSVIEIAEQLNISHPAVSKQTNKMIKEGLLIKKQDEQDQRRSSLHLSDVAINALMQAEPVLKELKWVIEKMTNVANTNFMDALDKLEQQAFDGSLSAKVLDRLQTYKIVPLQKEHGEAFFELNFAWLEKYFPNQIMDYDLSLLRSPQENIIEKGGCVWVAVCEQPNAVGGGAKVVGTIALLPSPKGNTAEILKLCVAEYFQEKGVAQALLSHLIHCTEQQGIGCLTLETAFCLSSAQSLYEKNGFVEKAMPKDSIYERSDVYMEKNLRSNT</sequence>
<name>A0ABT2YS27_9GAMM</name>
<feature type="domain" description="HTH marR-type" evidence="2">
    <location>
        <begin position="6"/>
        <end position="139"/>
    </location>
</feature>
<dbReference type="Pfam" id="PF13508">
    <property type="entry name" value="Acetyltransf_7"/>
    <property type="match status" value="1"/>
</dbReference>
<evidence type="ECO:0000313" key="5">
    <source>
        <dbReference type="Proteomes" id="UP001209713"/>
    </source>
</evidence>
<evidence type="ECO:0000256" key="1">
    <source>
        <dbReference type="ARBA" id="ARBA00022679"/>
    </source>
</evidence>
<dbReference type="CDD" id="cd00090">
    <property type="entry name" value="HTH_ARSR"/>
    <property type="match status" value="1"/>
</dbReference>